<dbReference type="PANTHER" id="PTHR39597:SF1">
    <property type="entry name" value="UBA DOMAIN-CONTAINING PROTEIN RUP1"/>
    <property type="match status" value="1"/>
</dbReference>
<proteinExistence type="predicted"/>
<dbReference type="RefSeq" id="XP_033577947.1">
    <property type="nucleotide sequence ID" value="XM_033719812.1"/>
</dbReference>
<dbReference type="EMBL" id="MU003699">
    <property type="protein sequence ID" value="KAF2810983.1"/>
    <property type="molecule type" value="Genomic_DNA"/>
</dbReference>
<dbReference type="InterPro" id="IPR055335">
    <property type="entry name" value="Ucp6/RUP1"/>
</dbReference>
<dbReference type="GO" id="GO:0016579">
    <property type="term" value="P:protein deubiquitination"/>
    <property type="evidence" value="ECO:0007669"/>
    <property type="project" value="TreeGrafter"/>
</dbReference>
<evidence type="ECO:0000313" key="4">
    <source>
        <dbReference type="RefSeq" id="XP_033577947.1"/>
    </source>
</evidence>
<dbReference type="GeneID" id="54460705"/>
<accession>A0A6A6YRI5</accession>
<evidence type="ECO:0000313" key="3">
    <source>
        <dbReference type="Proteomes" id="UP000504636"/>
    </source>
</evidence>
<dbReference type="PANTHER" id="PTHR39597">
    <property type="entry name" value="UBA DOMAIN-CONTAINING PROTEIN RUP1"/>
    <property type="match status" value="1"/>
</dbReference>
<protein>
    <recommendedName>
        <fullName evidence="5">UBA domain-containing protein</fullName>
    </recommendedName>
</protein>
<dbReference type="OrthoDB" id="4489171at2759"/>
<dbReference type="Gene3D" id="1.10.8.10">
    <property type="entry name" value="DNA helicase RuvA subunit, C-terminal domain"/>
    <property type="match status" value="1"/>
</dbReference>
<dbReference type="AlphaFoldDB" id="A0A6A6YRI5"/>
<reference evidence="4" key="3">
    <citation type="submission" date="2025-04" db="UniProtKB">
        <authorList>
            <consortium name="RefSeq"/>
        </authorList>
    </citation>
    <scope>IDENTIFICATION</scope>
    <source>
        <strain evidence="4">CBS 304.34</strain>
    </source>
</reference>
<feature type="compositionally biased region" description="Polar residues" evidence="1">
    <location>
        <begin position="600"/>
        <end position="609"/>
    </location>
</feature>
<organism evidence="2">
    <name type="scientific">Mytilinidion resinicola</name>
    <dbReference type="NCBI Taxonomy" id="574789"/>
    <lineage>
        <taxon>Eukaryota</taxon>
        <taxon>Fungi</taxon>
        <taxon>Dikarya</taxon>
        <taxon>Ascomycota</taxon>
        <taxon>Pezizomycotina</taxon>
        <taxon>Dothideomycetes</taxon>
        <taxon>Pleosporomycetidae</taxon>
        <taxon>Mytilinidiales</taxon>
        <taxon>Mytilinidiaceae</taxon>
        <taxon>Mytilinidion</taxon>
    </lineage>
</organism>
<dbReference type="GO" id="GO:0005634">
    <property type="term" value="C:nucleus"/>
    <property type="evidence" value="ECO:0007669"/>
    <property type="project" value="TreeGrafter"/>
</dbReference>
<dbReference type="Pfam" id="PF14555">
    <property type="entry name" value="UBA_4"/>
    <property type="match status" value="1"/>
</dbReference>
<evidence type="ECO:0008006" key="5">
    <source>
        <dbReference type="Google" id="ProtNLM"/>
    </source>
</evidence>
<evidence type="ECO:0000313" key="2">
    <source>
        <dbReference type="EMBL" id="KAF2810983.1"/>
    </source>
</evidence>
<reference evidence="2 4" key="1">
    <citation type="journal article" date="2020" name="Stud. Mycol.">
        <title>101 Dothideomycetes genomes: a test case for predicting lifestyles and emergence of pathogens.</title>
        <authorList>
            <person name="Haridas S."/>
            <person name="Albert R."/>
            <person name="Binder M."/>
            <person name="Bloem J."/>
            <person name="Labutti K."/>
            <person name="Salamov A."/>
            <person name="Andreopoulos B."/>
            <person name="Baker S."/>
            <person name="Barry K."/>
            <person name="Bills G."/>
            <person name="Bluhm B."/>
            <person name="Cannon C."/>
            <person name="Castanera R."/>
            <person name="Culley D."/>
            <person name="Daum C."/>
            <person name="Ezra D."/>
            <person name="Gonzalez J."/>
            <person name="Henrissat B."/>
            <person name="Kuo A."/>
            <person name="Liang C."/>
            <person name="Lipzen A."/>
            <person name="Lutzoni F."/>
            <person name="Magnuson J."/>
            <person name="Mondo S."/>
            <person name="Nolan M."/>
            <person name="Ohm R."/>
            <person name="Pangilinan J."/>
            <person name="Park H.-J."/>
            <person name="Ramirez L."/>
            <person name="Alfaro M."/>
            <person name="Sun H."/>
            <person name="Tritt A."/>
            <person name="Yoshinaga Y."/>
            <person name="Zwiers L.-H."/>
            <person name="Turgeon B."/>
            <person name="Goodwin S."/>
            <person name="Spatafora J."/>
            <person name="Crous P."/>
            <person name="Grigoriev I."/>
        </authorList>
    </citation>
    <scope>NUCLEOTIDE SEQUENCE</scope>
    <source>
        <strain evidence="2 4">CBS 304.34</strain>
    </source>
</reference>
<sequence length="609" mass="67262">MDENVASLISICGVTDAEARQLLRENNDDLNNAASQFFEKGAPTGNDPDRYDDSLFAADREGFTDGSRSRPFHIDGGVVGDYSTTPTRPPSRISDRSMADSGMEMSNVAIKSVEGPGQESGVIGNSRAVFGPAPKDAHYDAQSWAMTLVGTQETVLDVAADQRKREEGGPAFLKPMANGDYLPSLVTMLSTIPSIRNLLLCPAHVATDYEREEGWWRGTPITPPARIAVDGELSQTDQLELIHEVQRLMAFLDRTDRAYGSAEPLSKLEAFTNAIPQEPEATSLEKFLLGWERAVEVSGLQSGLQTSLHTEVIANGTVQNSHFLDATVVHNVPGEKVSLYDVLDSHLFTYTASAYVKTLGDVMVIRLSSSDGSATKLDVEIPGVFYADRYMACNEAIVSQMLRDAAQHELKIADINRKINKIKYHHSKKTGKSVESLKLLNSSMKAFGTLEGPEGQVDDANVTLQELQKIYNSIKLKLKELDEQKTKTREILDGINSIFKPPVEKASPATNGDTMTGIETIDSTNPLKEEFIPKYKQRLCAVSTEPNTIYLRNAVSAPDDKRWWRIQYQYDYDSPLILREVNPSLAQTSQHTNKPDETASNRSSRPQTR</sequence>
<dbReference type="GO" id="GO:0005829">
    <property type="term" value="C:cytosol"/>
    <property type="evidence" value="ECO:0007669"/>
    <property type="project" value="TreeGrafter"/>
</dbReference>
<feature type="region of interest" description="Disordered" evidence="1">
    <location>
        <begin position="66"/>
        <end position="98"/>
    </location>
</feature>
<keyword evidence="3" id="KW-1185">Reference proteome</keyword>
<reference evidence="4" key="2">
    <citation type="submission" date="2020-04" db="EMBL/GenBank/DDBJ databases">
        <authorList>
            <consortium name="NCBI Genome Project"/>
        </authorList>
    </citation>
    <scope>NUCLEOTIDE SEQUENCE</scope>
    <source>
        <strain evidence="4">CBS 304.34</strain>
    </source>
</reference>
<name>A0A6A6YRI5_9PEZI</name>
<feature type="region of interest" description="Disordered" evidence="1">
    <location>
        <begin position="586"/>
        <end position="609"/>
    </location>
</feature>
<dbReference type="Proteomes" id="UP000504636">
    <property type="component" value="Unplaced"/>
</dbReference>
<gene>
    <name evidence="2 4" type="ORF">BDZ99DRAFT_462268</name>
</gene>
<evidence type="ECO:0000256" key="1">
    <source>
        <dbReference type="SAM" id="MobiDB-lite"/>
    </source>
</evidence>